<reference evidence="2 3" key="1">
    <citation type="submission" date="2019-08" db="EMBL/GenBank/DDBJ databases">
        <title>Flavobacterium alkalisoli sp. nov., isolated from rhizosphere soil of Suaeda salsa.</title>
        <authorList>
            <person name="Sun J.-Q."/>
            <person name="Xu L."/>
        </authorList>
    </citation>
    <scope>NUCLEOTIDE SEQUENCE [LARGE SCALE GENOMIC DNA]</scope>
    <source>
        <strain evidence="2 3">XS-5</strain>
    </source>
</reference>
<evidence type="ECO:0000313" key="3">
    <source>
        <dbReference type="Proteomes" id="UP000321222"/>
    </source>
</evidence>
<feature type="signal peptide" evidence="1">
    <location>
        <begin position="1"/>
        <end position="19"/>
    </location>
</feature>
<accession>A0A5B9FVS6</accession>
<keyword evidence="3" id="KW-1185">Reference proteome</keyword>
<organism evidence="2 3">
    <name type="scientific">Flavobacterium alkalisoli</name>
    <dbReference type="NCBI Taxonomy" id="2602769"/>
    <lineage>
        <taxon>Bacteria</taxon>
        <taxon>Pseudomonadati</taxon>
        <taxon>Bacteroidota</taxon>
        <taxon>Flavobacteriia</taxon>
        <taxon>Flavobacteriales</taxon>
        <taxon>Flavobacteriaceae</taxon>
        <taxon>Flavobacterium</taxon>
    </lineage>
</organism>
<dbReference type="KEGG" id="fak:FUA48_16625"/>
<evidence type="ECO:0000256" key="1">
    <source>
        <dbReference type="SAM" id="SignalP"/>
    </source>
</evidence>
<dbReference type="RefSeq" id="WP_147584580.1">
    <property type="nucleotide sequence ID" value="NZ_CP042831.1"/>
</dbReference>
<dbReference type="EMBL" id="CP042831">
    <property type="protein sequence ID" value="QEE51140.1"/>
    <property type="molecule type" value="Genomic_DNA"/>
</dbReference>
<keyword evidence="1" id="KW-0732">Signal</keyword>
<dbReference type="SUPFAM" id="SSF160574">
    <property type="entry name" value="BT0923-like"/>
    <property type="match status" value="1"/>
</dbReference>
<evidence type="ECO:0000313" key="2">
    <source>
        <dbReference type="EMBL" id="QEE51140.1"/>
    </source>
</evidence>
<name>A0A5B9FVS6_9FLAO</name>
<gene>
    <name evidence="2" type="ORF">FUA48_16625</name>
</gene>
<dbReference type="OrthoDB" id="1377133at2"/>
<dbReference type="AlphaFoldDB" id="A0A5B9FVS6"/>
<dbReference type="Proteomes" id="UP000321222">
    <property type="component" value="Chromosome"/>
</dbReference>
<feature type="chain" id="PRO_5023031315" description="Beta-lactamase-inhibitor-like PepSY-like domain-containing protein" evidence="1">
    <location>
        <begin position="20"/>
        <end position="100"/>
    </location>
</feature>
<sequence length="100" mass="11088">MKKLFLASALLLAAITASAGVTVKSNTVCILKQEQDVYKKIKVTEIPKEVLDKIHKNYGDYEIKEAYKSDEGNYKLLLMKDGIGLTASFTKAGDLIKIYS</sequence>
<proteinExistence type="predicted"/>
<evidence type="ECO:0008006" key="4">
    <source>
        <dbReference type="Google" id="ProtNLM"/>
    </source>
</evidence>
<protein>
    <recommendedName>
        <fullName evidence="4">Beta-lactamase-inhibitor-like PepSY-like domain-containing protein</fullName>
    </recommendedName>
</protein>